<dbReference type="AlphaFoldDB" id="A0A841Q8U6"/>
<dbReference type="SUPFAM" id="SSF53067">
    <property type="entry name" value="Actin-like ATPase domain"/>
    <property type="match status" value="1"/>
</dbReference>
<sequence length="329" mass="37894">MALFGSNKYVNIEIKDYVIRYAEIKQKKPAIVTNFDEHFFPSGVMENGQIVNDEVFLRTLKHCVKKWKLKGKQVRFIVPDSSVIIRTVDIPADITEEELNGHIYFELGHSIHLPFDNPVVDSVSLGKKGDKQEVLVVASSDEVVNTYYDYLKDENTTPVVADVSSLCQYRLYDHYGLTSDQDVYLLAQFNVKSVTLSIFENHKPVFMQQVSIPYPEDTWKIVPLTEGGILTKEQIDYDKVQIAFDEIYTEMERVLRFYQYSLSKGEKQITKFFIAGDHPYLTELREGVTTRIKEIPLAVLPPEKIQTTKDMKIGYQFYNVIGLAMKEGF</sequence>
<dbReference type="PANTHER" id="PTHR32432:SF3">
    <property type="entry name" value="ETHANOLAMINE UTILIZATION PROTEIN EUTJ"/>
    <property type="match status" value="1"/>
</dbReference>
<evidence type="ECO:0000313" key="2">
    <source>
        <dbReference type="Proteomes" id="UP000581688"/>
    </source>
</evidence>
<dbReference type="Gene3D" id="3.30.1490.300">
    <property type="match status" value="1"/>
</dbReference>
<keyword evidence="2" id="KW-1185">Reference proteome</keyword>
<name>A0A841Q8U6_9BACI</name>
<evidence type="ECO:0000313" key="1">
    <source>
        <dbReference type="EMBL" id="MBB6455059.1"/>
    </source>
</evidence>
<dbReference type="InterPro" id="IPR050696">
    <property type="entry name" value="FtsA/MreB"/>
</dbReference>
<gene>
    <name evidence="1" type="ORF">HNQ94_003554</name>
</gene>
<organism evidence="1 2">
    <name type="scientific">Salirhabdus euzebyi</name>
    <dbReference type="NCBI Taxonomy" id="394506"/>
    <lineage>
        <taxon>Bacteria</taxon>
        <taxon>Bacillati</taxon>
        <taxon>Bacillota</taxon>
        <taxon>Bacilli</taxon>
        <taxon>Bacillales</taxon>
        <taxon>Bacillaceae</taxon>
        <taxon>Salirhabdus</taxon>
    </lineage>
</organism>
<protein>
    <submittedName>
        <fullName evidence="1">Type IV pilus assembly protein PilM</fullName>
    </submittedName>
</protein>
<dbReference type="InterPro" id="IPR005883">
    <property type="entry name" value="PilM"/>
</dbReference>
<dbReference type="PANTHER" id="PTHR32432">
    <property type="entry name" value="CELL DIVISION PROTEIN FTSA-RELATED"/>
    <property type="match status" value="1"/>
</dbReference>
<dbReference type="Proteomes" id="UP000581688">
    <property type="component" value="Unassembled WGS sequence"/>
</dbReference>
<comment type="caution">
    <text evidence="1">The sequence shown here is derived from an EMBL/GenBank/DDBJ whole genome shotgun (WGS) entry which is preliminary data.</text>
</comment>
<dbReference type="InterPro" id="IPR043129">
    <property type="entry name" value="ATPase_NBD"/>
</dbReference>
<accession>A0A841Q8U6</accession>
<dbReference type="Gene3D" id="3.30.420.40">
    <property type="match status" value="2"/>
</dbReference>
<dbReference type="EMBL" id="JACHGH010000015">
    <property type="protein sequence ID" value="MBB6455059.1"/>
    <property type="molecule type" value="Genomic_DNA"/>
</dbReference>
<dbReference type="RefSeq" id="WP_174497535.1">
    <property type="nucleotide sequence ID" value="NZ_CADDWK010000016.1"/>
</dbReference>
<reference evidence="1 2" key="1">
    <citation type="submission" date="2020-08" db="EMBL/GenBank/DDBJ databases">
        <title>Genomic Encyclopedia of Type Strains, Phase IV (KMG-IV): sequencing the most valuable type-strain genomes for metagenomic binning, comparative biology and taxonomic classification.</title>
        <authorList>
            <person name="Goeker M."/>
        </authorList>
    </citation>
    <scope>NUCLEOTIDE SEQUENCE [LARGE SCALE GENOMIC DNA]</scope>
    <source>
        <strain evidence="1 2">DSM 19612</strain>
    </source>
</reference>
<dbReference type="Pfam" id="PF11104">
    <property type="entry name" value="PilM_2"/>
    <property type="match status" value="1"/>
</dbReference>
<proteinExistence type="predicted"/>